<keyword evidence="2" id="KW-0808">Transferase</keyword>
<dbReference type="PANTHER" id="PTHR43591">
    <property type="entry name" value="METHYLTRANSFERASE"/>
    <property type="match status" value="1"/>
</dbReference>
<dbReference type="AlphaFoldDB" id="A0A543C1C2"/>
<dbReference type="InterPro" id="IPR041698">
    <property type="entry name" value="Methyltransf_25"/>
</dbReference>
<dbReference type="GO" id="GO:0032259">
    <property type="term" value="P:methylation"/>
    <property type="evidence" value="ECO:0007669"/>
    <property type="project" value="UniProtKB-KW"/>
</dbReference>
<keyword evidence="2" id="KW-0489">Methyltransferase</keyword>
<proteinExistence type="predicted"/>
<dbReference type="Gene3D" id="3.40.50.150">
    <property type="entry name" value="Vaccinia Virus protein VP39"/>
    <property type="match status" value="1"/>
</dbReference>
<organism evidence="2 3">
    <name type="scientific">Actinoallomurus bryophytorum</name>
    <dbReference type="NCBI Taxonomy" id="1490222"/>
    <lineage>
        <taxon>Bacteria</taxon>
        <taxon>Bacillati</taxon>
        <taxon>Actinomycetota</taxon>
        <taxon>Actinomycetes</taxon>
        <taxon>Streptosporangiales</taxon>
        <taxon>Thermomonosporaceae</taxon>
        <taxon>Actinoallomurus</taxon>
    </lineage>
</organism>
<feature type="domain" description="Methyltransferase" evidence="1">
    <location>
        <begin position="24"/>
        <end position="120"/>
    </location>
</feature>
<accession>A0A543C1C2</accession>
<dbReference type="CDD" id="cd02440">
    <property type="entry name" value="AdoMet_MTases"/>
    <property type="match status" value="1"/>
</dbReference>
<protein>
    <submittedName>
        <fullName evidence="2">Ubiquinone/menaquinone biosynthesis C-methylase UbiE</fullName>
    </submittedName>
</protein>
<sequence length="253" mass="27286">MRLLAGLADPLLAPVEGLPKGAHVVQLACGTGELSLALARRRLDLRVTAIDVNPTVLDAGRAGAAAQNLPVEFRTMSMAGLDLADGSVDAIISRMGMFLPGTAPFDVVAREAARILRRGGPLSIATWSDLADSPYTRIGLSVLRRLLPEGAVPDMEVVFSESARPGAFEGYLTDAGFLDIEAEWFQWETEYPDFEAWWEFDAGFGALKPLFDSLSAGQRAGAREVMADMIEEHRTPSGGYRLPATARVITARR</sequence>
<dbReference type="EMBL" id="VFOZ01000002">
    <property type="protein sequence ID" value="TQL90880.1"/>
    <property type="molecule type" value="Genomic_DNA"/>
</dbReference>
<name>A0A543C1C2_9ACTN</name>
<dbReference type="Proteomes" id="UP000316096">
    <property type="component" value="Unassembled WGS sequence"/>
</dbReference>
<keyword evidence="2" id="KW-0830">Ubiquinone</keyword>
<dbReference type="SUPFAM" id="SSF53335">
    <property type="entry name" value="S-adenosyl-L-methionine-dependent methyltransferases"/>
    <property type="match status" value="1"/>
</dbReference>
<evidence type="ECO:0000313" key="2">
    <source>
        <dbReference type="EMBL" id="TQL90880.1"/>
    </source>
</evidence>
<comment type="caution">
    <text evidence="2">The sequence shown here is derived from an EMBL/GenBank/DDBJ whole genome shotgun (WGS) entry which is preliminary data.</text>
</comment>
<evidence type="ECO:0000313" key="3">
    <source>
        <dbReference type="Proteomes" id="UP000316096"/>
    </source>
</evidence>
<dbReference type="InterPro" id="IPR029063">
    <property type="entry name" value="SAM-dependent_MTases_sf"/>
</dbReference>
<dbReference type="Pfam" id="PF13649">
    <property type="entry name" value="Methyltransf_25"/>
    <property type="match status" value="1"/>
</dbReference>
<reference evidence="2 3" key="1">
    <citation type="submission" date="2019-06" db="EMBL/GenBank/DDBJ databases">
        <title>Sequencing the genomes of 1000 actinobacteria strains.</title>
        <authorList>
            <person name="Klenk H.-P."/>
        </authorList>
    </citation>
    <scope>NUCLEOTIDE SEQUENCE [LARGE SCALE GENOMIC DNA]</scope>
    <source>
        <strain evidence="2 3">DSM 102200</strain>
    </source>
</reference>
<evidence type="ECO:0000259" key="1">
    <source>
        <dbReference type="Pfam" id="PF13649"/>
    </source>
</evidence>
<keyword evidence="3" id="KW-1185">Reference proteome</keyword>
<dbReference type="GO" id="GO:0008168">
    <property type="term" value="F:methyltransferase activity"/>
    <property type="evidence" value="ECO:0007669"/>
    <property type="project" value="UniProtKB-KW"/>
</dbReference>
<gene>
    <name evidence="2" type="ORF">FB559_8196</name>
</gene>